<comment type="caution">
    <text evidence="1">The sequence shown here is derived from an EMBL/GenBank/DDBJ whole genome shotgun (WGS) entry which is preliminary data.</text>
</comment>
<accession>A0A139H7U0</accession>
<dbReference type="OrthoDB" id="3644905at2759"/>
<evidence type="ECO:0000313" key="1">
    <source>
        <dbReference type="EMBL" id="KXS98418.1"/>
    </source>
</evidence>
<protein>
    <submittedName>
        <fullName evidence="1">Uncharacterized protein</fullName>
    </submittedName>
</protein>
<reference evidence="1 2" key="1">
    <citation type="submission" date="2015-07" db="EMBL/GenBank/DDBJ databases">
        <title>Comparative genomics of the Sigatoka disease complex on banana suggests a link between parallel evolutionary changes in Pseudocercospora fijiensis and Pseudocercospora eumusae and increased virulence on the banana host.</title>
        <authorList>
            <person name="Chang T.-C."/>
            <person name="Salvucci A."/>
            <person name="Crous P.W."/>
            <person name="Stergiopoulos I."/>
        </authorList>
    </citation>
    <scope>NUCLEOTIDE SEQUENCE [LARGE SCALE GENOMIC DNA]</scope>
    <source>
        <strain evidence="1 2">CBS 114824</strain>
    </source>
</reference>
<keyword evidence="2" id="KW-1185">Reference proteome</keyword>
<dbReference type="Proteomes" id="UP000070133">
    <property type="component" value="Unassembled WGS sequence"/>
</dbReference>
<gene>
    <name evidence="1" type="ORF">AC578_1768</name>
</gene>
<dbReference type="EMBL" id="LFZN01000114">
    <property type="protein sequence ID" value="KXS98418.1"/>
    <property type="molecule type" value="Genomic_DNA"/>
</dbReference>
<organism evidence="1 2">
    <name type="scientific">Pseudocercospora eumusae</name>
    <dbReference type="NCBI Taxonomy" id="321146"/>
    <lineage>
        <taxon>Eukaryota</taxon>
        <taxon>Fungi</taxon>
        <taxon>Dikarya</taxon>
        <taxon>Ascomycota</taxon>
        <taxon>Pezizomycotina</taxon>
        <taxon>Dothideomycetes</taxon>
        <taxon>Dothideomycetidae</taxon>
        <taxon>Mycosphaerellales</taxon>
        <taxon>Mycosphaerellaceae</taxon>
        <taxon>Pseudocercospora</taxon>
    </lineage>
</organism>
<evidence type="ECO:0000313" key="2">
    <source>
        <dbReference type="Proteomes" id="UP000070133"/>
    </source>
</evidence>
<dbReference type="AlphaFoldDB" id="A0A139H7U0"/>
<sequence length="82" mass="9133">MALAKFAVSFSLAFGFYGKKGRVHDPIRLLTALRLEPANLALCSSEYKLFGDYIPDESLLAEMSPFKRPRKTNTSPEVLAKP</sequence>
<proteinExistence type="predicted"/>
<name>A0A139H7U0_9PEZI</name>